<evidence type="ECO:0000313" key="15">
    <source>
        <dbReference type="EMBL" id="MST91071.1"/>
    </source>
</evidence>
<comment type="caution">
    <text evidence="14">The sequence shown here is derived from an EMBL/GenBank/DDBJ whole genome shotgun (WGS) entry which is preliminary data.</text>
</comment>
<dbReference type="GO" id="GO:0009002">
    <property type="term" value="F:serine-type D-Ala-D-Ala carboxypeptidase activity"/>
    <property type="evidence" value="ECO:0007669"/>
    <property type="project" value="InterPro"/>
</dbReference>
<dbReference type="EMBL" id="VUNJ01000003">
    <property type="protein sequence ID" value="MST91071.1"/>
    <property type="molecule type" value="Genomic_DNA"/>
</dbReference>
<keyword evidence="2 12" id="KW-0732">Signal</keyword>
<evidence type="ECO:0000256" key="8">
    <source>
        <dbReference type="PIRSR" id="PIRSR618044-2"/>
    </source>
</evidence>
<evidence type="ECO:0000256" key="9">
    <source>
        <dbReference type="RuleBase" id="RU004016"/>
    </source>
</evidence>
<sequence>MKKLLGMILTLALAAGLAWPVYAESSTVPPEVTAHAYLVMDAQTGQVLVQKGGAERNYPASITKIMTLALAMEKCGGDMTQQVTVSPDAVYSLEAGSSHVALQPGEVVSLNDLFHATILASANDAANVLAEYTAGSMEAFVELMNAKAAELGLAGTHFVNANGLHSADHYTTPYDMARLTQWAMTVPGFSELFGATSYTMQPTNKQEQERLFGTDNCMLVTNKYQYEGTTGGKSGWTEEAGYTMVETVTRSGRSLICVVMGSAKKYDKFSDSIALLDYCFDHFTPVTLAASDITSPQVPVYYAEGAPSVGSAPLALSEEGYTFLLHSALAADDVQVTFDTPERYMVDEPFTAAMTVSLREGLSAGSCMNREIGVYTLGIDESAVSALLDANAKEFVDRPAWWEVALKVLGVLFCIFLLLAALVAGRIAYVAYVKAQRKKRRLARRRAAMLAAQQGLMPRVQQPRPVHGPAMTREPAPALRVVQGGRAEGVPAGRAATGASRGRD</sequence>
<reference evidence="14 17" key="1">
    <citation type="submission" date="2015-10" db="EMBL/GenBank/DDBJ databases">
        <title>A novel member of the family Ruminococcaceae isolated from human faeces.</title>
        <authorList>
            <person name="Shkoporov A.N."/>
            <person name="Chaplin A.V."/>
            <person name="Motuzova O.V."/>
            <person name="Kafarskaia L.I."/>
            <person name="Efimov B.A."/>
        </authorList>
    </citation>
    <scope>NUCLEOTIDE SEQUENCE [LARGE SCALE GENOMIC DNA]</scope>
    <source>
        <strain evidence="14 17">668</strain>
    </source>
</reference>
<dbReference type="AlphaFoldDB" id="A0A0W7TPQ8"/>
<evidence type="ECO:0000256" key="6">
    <source>
        <dbReference type="ARBA" id="ARBA00023316"/>
    </source>
</evidence>
<feature type="active site" evidence="7">
    <location>
        <position position="121"/>
    </location>
</feature>
<gene>
    <name evidence="14" type="ORF">ASJ35_11465</name>
    <name evidence="15" type="ORF">FYJ76_03845</name>
    <name evidence="16" type="ORF">GMD59_13310</name>
</gene>
<evidence type="ECO:0000256" key="3">
    <source>
        <dbReference type="ARBA" id="ARBA00022801"/>
    </source>
</evidence>
<reference evidence="16 19" key="2">
    <citation type="journal article" date="2019" name="Nat. Med.">
        <title>A library of human gut bacterial isolates paired with longitudinal multiomics data enables mechanistic microbiome research.</title>
        <authorList>
            <person name="Poyet M."/>
            <person name="Groussin M."/>
            <person name="Gibbons S.M."/>
            <person name="Avila-Pacheco J."/>
            <person name="Jiang X."/>
            <person name="Kearney S.M."/>
            <person name="Perrotta A.R."/>
            <person name="Berdy B."/>
            <person name="Zhao S."/>
            <person name="Lieberman T.D."/>
            <person name="Swanson P.K."/>
            <person name="Smith M."/>
            <person name="Roesemann S."/>
            <person name="Alexander J.E."/>
            <person name="Rich S.A."/>
            <person name="Livny J."/>
            <person name="Vlamakis H."/>
            <person name="Clish C."/>
            <person name="Bullock K."/>
            <person name="Deik A."/>
            <person name="Scott J."/>
            <person name="Pierce K.A."/>
            <person name="Xavier R.J."/>
            <person name="Alm E.J."/>
        </authorList>
    </citation>
    <scope>NUCLEOTIDE SEQUENCE [LARGE SCALE GENOMIC DNA]</scope>
    <source>
        <strain evidence="16 19">BIOML-A4</strain>
    </source>
</reference>
<dbReference type="InterPro" id="IPR018044">
    <property type="entry name" value="Peptidase_S11"/>
</dbReference>
<dbReference type="GO" id="GO:0006508">
    <property type="term" value="P:proteolysis"/>
    <property type="evidence" value="ECO:0007669"/>
    <property type="project" value="InterPro"/>
</dbReference>
<evidence type="ECO:0000256" key="12">
    <source>
        <dbReference type="SAM" id="SignalP"/>
    </source>
</evidence>
<feature type="active site" description="Acyl-ester intermediate" evidence="7">
    <location>
        <position position="64"/>
    </location>
</feature>
<dbReference type="Proteomes" id="UP000431913">
    <property type="component" value="Unassembled WGS sequence"/>
</dbReference>
<dbReference type="EMBL" id="WMZU01000023">
    <property type="protein sequence ID" value="MTS28256.1"/>
    <property type="molecule type" value="Genomic_DNA"/>
</dbReference>
<accession>A0A0W7TPQ8</accession>
<evidence type="ECO:0000313" key="17">
    <source>
        <dbReference type="Proteomes" id="UP000053433"/>
    </source>
</evidence>
<comment type="similarity">
    <text evidence="1 9">Belongs to the peptidase S11 family.</text>
</comment>
<dbReference type="SUPFAM" id="SSF56601">
    <property type="entry name" value="beta-lactamase/transpeptidase-like"/>
    <property type="match status" value="1"/>
</dbReference>
<evidence type="ECO:0000313" key="16">
    <source>
        <dbReference type="EMBL" id="MTS28256.1"/>
    </source>
</evidence>
<dbReference type="PANTHER" id="PTHR21581:SF6">
    <property type="entry name" value="TRAFFICKING PROTEIN PARTICLE COMPLEX SUBUNIT 12"/>
    <property type="match status" value="1"/>
</dbReference>
<feature type="compositionally biased region" description="Low complexity" evidence="10">
    <location>
        <begin position="492"/>
        <end position="504"/>
    </location>
</feature>
<keyword evidence="15" id="KW-0121">Carboxypeptidase</keyword>
<evidence type="ECO:0000313" key="14">
    <source>
        <dbReference type="EMBL" id="KUE75821.1"/>
    </source>
</evidence>
<dbReference type="Proteomes" id="UP000472755">
    <property type="component" value="Unassembled WGS sequence"/>
</dbReference>
<proteinExistence type="inferred from homology"/>
<organism evidence="14 17">
    <name type="scientific">Ruthenibacterium lactatiformans</name>
    <dbReference type="NCBI Taxonomy" id="1550024"/>
    <lineage>
        <taxon>Bacteria</taxon>
        <taxon>Bacillati</taxon>
        <taxon>Bacillota</taxon>
        <taxon>Clostridia</taxon>
        <taxon>Eubacteriales</taxon>
        <taxon>Oscillospiraceae</taxon>
        <taxon>Ruthenibacterium</taxon>
    </lineage>
</organism>
<keyword evidence="11" id="KW-0812">Transmembrane</keyword>
<keyword evidence="4" id="KW-0133">Cell shape</keyword>
<keyword evidence="15" id="KW-0645">Protease</keyword>
<feature type="transmembrane region" description="Helical" evidence="11">
    <location>
        <begin position="408"/>
        <end position="432"/>
    </location>
</feature>
<reference evidence="15 18" key="3">
    <citation type="submission" date="2019-08" db="EMBL/GenBank/DDBJ databases">
        <title>In-depth cultivation of the pig gut microbiome towards novel bacterial diversity and tailored functional studies.</title>
        <authorList>
            <person name="Wylensek D."/>
            <person name="Hitch T.C.A."/>
            <person name="Clavel T."/>
        </authorList>
    </citation>
    <scope>NUCLEOTIDE SEQUENCE [LARGE SCALE GENOMIC DNA]</scope>
    <source>
        <strain evidence="15 18">WCA3-601-WT-6J</strain>
    </source>
</reference>
<evidence type="ECO:0000256" key="2">
    <source>
        <dbReference type="ARBA" id="ARBA00022729"/>
    </source>
</evidence>
<evidence type="ECO:0000259" key="13">
    <source>
        <dbReference type="Pfam" id="PF00768"/>
    </source>
</evidence>
<dbReference type="Pfam" id="PF00768">
    <property type="entry name" value="Peptidase_S11"/>
    <property type="match status" value="1"/>
</dbReference>
<dbReference type="GO" id="GO:0071555">
    <property type="term" value="P:cell wall organization"/>
    <property type="evidence" value="ECO:0007669"/>
    <property type="project" value="UniProtKB-KW"/>
</dbReference>
<keyword evidence="3" id="KW-0378">Hydrolase</keyword>
<evidence type="ECO:0000256" key="11">
    <source>
        <dbReference type="SAM" id="Phobius"/>
    </source>
</evidence>
<feature type="binding site" evidence="8">
    <location>
        <position position="233"/>
    </location>
    <ligand>
        <name>substrate</name>
    </ligand>
</feature>
<keyword evidence="11" id="KW-0472">Membrane</keyword>
<evidence type="ECO:0000256" key="7">
    <source>
        <dbReference type="PIRSR" id="PIRSR618044-1"/>
    </source>
</evidence>
<keyword evidence="5" id="KW-0573">Peptidoglycan synthesis</keyword>
<evidence type="ECO:0000256" key="10">
    <source>
        <dbReference type="SAM" id="MobiDB-lite"/>
    </source>
</evidence>
<dbReference type="InterPro" id="IPR001967">
    <property type="entry name" value="Peptidase_S11_N"/>
</dbReference>
<dbReference type="GO" id="GO:0008360">
    <property type="term" value="P:regulation of cell shape"/>
    <property type="evidence" value="ECO:0007669"/>
    <property type="project" value="UniProtKB-KW"/>
</dbReference>
<dbReference type="RefSeq" id="WP_009322084.1">
    <property type="nucleotide sequence ID" value="NZ_CAQJQL010000004.1"/>
</dbReference>
<dbReference type="Gene3D" id="3.40.710.10">
    <property type="entry name" value="DD-peptidase/beta-lactamase superfamily"/>
    <property type="match status" value="1"/>
</dbReference>
<keyword evidence="11" id="KW-1133">Transmembrane helix</keyword>
<evidence type="ECO:0000256" key="1">
    <source>
        <dbReference type="ARBA" id="ARBA00007164"/>
    </source>
</evidence>
<dbReference type="InterPro" id="IPR012338">
    <property type="entry name" value="Beta-lactam/transpept-like"/>
</dbReference>
<evidence type="ECO:0000256" key="4">
    <source>
        <dbReference type="ARBA" id="ARBA00022960"/>
    </source>
</evidence>
<dbReference type="PRINTS" id="PR00725">
    <property type="entry name" value="DADACBPTASE1"/>
</dbReference>
<keyword evidence="6" id="KW-0961">Cell wall biogenesis/degradation</keyword>
<feature type="signal peptide" evidence="12">
    <location>
        <begin position="1"/>
        <end position="23"/>
    </location>
</feature>
<evidence type="ECO:0000256" key="5">
    <source>
        <dbReference type="ARBA" id="ARBA00022984"/>
    </source>
</evidence>
<feature type="active site" description="Acyl-ester intermediate" evidence="7">
    <location>
        <position position="61"/>
    </location>
</feature>
<dbReference type="EMBL" id="LMUA01000015">
    <property type="protein sequence ID" value="KUE75821.1"/>
    <property type="molecule type" value="Genomic_DNA"/>
</dbReference>
<feature type="chain" id="PRO_5033244808" evidence="12">
    <location>
        <begin position="24"/>
        <end position="504"/>
    </location>
</feature>
<evidence type="ECO:0000313" key="18">
    <source>
        <dbReference type="Proteomes" id="UP000431913"/>
    </source>
</evidence>
<feature type="domain" description="Peptidase S11 D-alanyl-D-alanine carboxypeptidase A N-terminal" evidence="13">
    <location>
        <begin position="26"/>
        <end position="262"/>
    </location>
</feature>
<dbReference type="GO" id="GO:0009252">
    <property type="term" value="P:peptidoglycan biosynthetic process"/>
    <property type="evidence" value="ECO:0007669"/>
    <property type="project" value="UniProtKB-KW"/>
</dbReference>
<feature type="region of interest" description="Disordered" evidence="10">
    <location>
        <begin position="485"/>
        <end position="504"/>
    </location>
</feature>
<dbReference type="PANTHER" id="PTHR21581">
    <property type="entry name" value="D-ALANYL-D-ALANINE CARBOXYPEPTIDASE"/>
    <property type="match status" value="1"/>
</dbReference>
<protein>
    <submittedName>
        <fullName evidence="15">D-alanyl-D-alanine carboxypeptidase</fullName>
    </submittedName>
</protein>
<dbReference type="Proteomes" id="UP000053433">
    <property type="component" value="Unassembled WGS sequence"/>
</dbReference>
<name>A0A0W7TPQ8_9FIRM</name>
<evidence type="ECO:0000313" key="19">
    <source>
        <dbReference type="Proteomes" id="UP000472755"/>
    </source>
</evidence>